<feature type="region of interest" description="Disordered" evidence="1">
    <location>
        <begin position="55"/>
        <end position="78"/>
    </location>
</feature>
<evidence type="ECO:0000313" key="2">
    <source>
        <dbReference type="EMBL" id="KAK9018579.1"/>
    </source>
</evidence>
<sequence>MERPESETKHVLGDDGEQAMGADDLQPNATFLTDLNLLIVALSLSSVEEGLHLDETQNKDNNIKGNIPRLHPRKRETNDDARHFSYEGAPSCSCTAGLLFCLAACPTSLSWAQSKTLQLRASTDAFKLT</sequence>
<proteinExistence type="predicted"/>
<feature type="compositionally biased region" description="Basic and acidic residues" evidence="1">
    <location>
        <begin position="1"/>
        <end position="13"/>
    </location>
</feature>
<keyword evidence="3" id="KW-1185">Reference proteome</keyword>
<gene>
    <name evidence="2" type="ORF">V6N11_001550</name>
</gene>
<dbReference type="EMBL" id="JBBPBN010000019">
    <property type="protein sequence ID" value="KAK9018579.1"/>
    <property type="molecule type" value="Genomic_DNA"/>
</dbReference>
<evidence type="ECO:0000313" key="3">
    <source>
        <dbReference type="Proteomes" id="UP001396334"/>
    </source>
</evidence>
<name>A0ABR2S0S2_9ROSI</name>
<dbReference type="Proteomes" id="UP001396334">
    <property type="component" value="Unassembled WGS sequence"/>
</dbReference>
<feature type="region of interest" description="Disordered" evidence="1">
    <location>
        <begin position="1"/>
        <end position="24"/>
    </location>
</feature>
<reference evidence="2 3" key="1">
    <citation type="journal article" date="2024" name="G3 (Bethesda)">
        <title>Genome assembly of Hibiscus sabdariffa L. provides insights into metabolisms of medicinal natural products.</title>
        <authorList>
            <person name="Kim T."/>
        </authorList>
    </citation>
    <scope>NUCLEOTIDE SEQUENCE [LARGE SCALE GENOMIC DNA]</scope>
    <source>
        <strain evidence="2">TK-2024</strain>
        <tissue evidence="2">Old leaves</tissue>
    </source>
</reference>
<evidence type="ECO:0000256" key="1">
    <source>
        <dbReference type="SAM" id="MobiDB-lite"/>
    </source>
</evidence>
<organism evidence="2 3">
    <name type="scientific">Hibiscus sabdariffa</name>
    <name type="common">roselle</name>
    <dbReference type="NCBI Taxonomy" id="183260"/>
    <lineage>
        <taxon>Eukaryota</taxon>
        <taxon>Viridiplantae</taxon>
        <taxon>Streptophyta</taxon>
        <taxon>Embryophyta</taxon>
        <taxon>Tracheophyta</taxon>
        <taxon>Spermatophyta</taxon>
        <taxon>Magnoliopsida</taxon>
        <taxon>eudicotyledons</taxon>
        <taxon>Gunneridae</taxon>
        <taxon>Pentapetalae</taxon>
        <taxon>rosids</taxon>
        <taxon>malvids</taxon>
        <taxon>Malvales</taxon>
        <taxon>Malvaceae</taxon>
        <taxon>Malvoideae</taxon>
        <taxon>Hibiscus</taxon>
    </lineage>
</organism>
<protein>
    <submittedName>
        <fullName evidence="2">Uncharacterized protein</fullName>
    </submittedName>
</protein>
<accession>A0ABR2S0S2</accession>
<comment type="caution">
    <text evidence="2">The sequence shown here is derived from an EMBL/GenBank/DDBJ whole genome shotgun (WGS) entry which is preliminary data.</text>
</comment>